<sequence>MTFDLDESTTAFAQEIQDLLLAVLPAPDGDYEQLRITVIRQEDWRSIRPGTAEKPVRIPLLHNGAHVANLGIYYRCVPDQSRSYLAVRRSQFEVHSLQEGTPLLRFDYAYDAHSVPAAHWNVHAERGATSVLLTRCNPKHQGLLSKVHLPVGGTRYRPCLEDFLEMLIVEFNIDTRPGWKKAVQAGRERWRTYQTKAIVRDSPAVAADVLRQLGYRVEEPSDGEPQPKVGMLHGR</sequence>
<proteinExistence type="predicted"/>
<organism evidence="1 2">
    <name type="scientific">Saccharomonospora viridis</name>
    <dbReference type="NCBI Taxonomy" id="1852"/>
    <lineage>
        <taxon>Bacteria</taxon>
        <taxon>Bacillati</taxon>
        <taxon>Actinomycetota</taxon>
        <taxon>Actinomycetes</taxon>
        <taxon>Pseudonocardiales</taxon>
        <taxon>Pseudonocardiaceae</taxon>
        <taxon>Saccharomonospora</taxon>
    </lineage>
</organism>
<gene>
    <name evidence="1" type="ORF">MINT15_01460</name>
</gene>
<dbReference type="EMBL" id="JRZE01000001">
    <property type="protein sequence ID" value="KHF45845.1"/>
    <property type="molecule type" value="Genomic_DNA"/>
</dbReference>
<dbReference type="OMA" id="RFHALNM"/>
<reference evidence="1 2" key="1">
    <citation type="submission" date="2014-10" db="EMBL/GenBank/DDBJ databases">
        <title>Genome sequence of Micropolyspora internatus JCM3315.</title>
        <authorList>
            <person name="Shin S.-K."/>
            <person name="Yi H."/>
        </authorList>
    </citation>
    <scope>NUCLEOTIDE SEQUENCE [LARGE SCALE GENOMIC DNA]</scope>
    <source>
        <strain evidence="1 2">JCM 3315</strain>
    </source>
</reference>
<dbReference type="RefSeq" id="WP_015787192.1">
    <property type="nucleotide sequence ID" value="NZ_CALJZO010000045.1"/>
</dbReference>
<dbReference type="Proteomes" id="UP000030848">
    <property type="component" value="Unassembled WGS sequence"/>
</dbReference>
<dbReference type="OrthoDB" id="4086179at2"/>
<accession>A0A837DF44</accession>
<comment type="caution">
    <text evidence="1">The sequence shown here is derived from an EMBL/GenBank/DDBJ whole genome shotgun (WGS) entry which is preliminary data.</text>
</comment>
<evidence type="ECO:0000313" key="1">
    <source>
        <dbReference type="EMBL" id="KHF45845.1"/>
    </source>
</evidence>
<dbReference type="AlphaFoldDB" id="A0A837DF44"/>
<evidence type="ECO:0000313" key="2">
    <source>
        <dbReference type="Proteomes" id="UP000030848"/>
    </source>
</evidence>
<protein>
    <submittedName>
        <fullName evidence="1">Uncharacterized protein</fullName>
    </submittedName>
</protein>
<name>A0A837DF44_9PSEU</name>